<sequence>MAPTTESKLNMEALSKQEVLQLFCVLEGELEARDLVIHMLRSQRRDVYVRERYGKYDLSDPFLALQRDGEVLRGTSADSPASTGHPSNPVSILRLVISQCRRMQERMMRQLAAAESRHRRVIADLEEEKRKHAEDTAEGDDVTYILEKERERLLQQLEFERVQVQFTEREKRRLQDQLEKEKVQHKQLSAALSRECKRTAIHAHEEAQRANQLSRQLDRERSTNHSLKAELEAERRRSMLMEARREEQLAEFDTEREQLILQLKREETRSGELQKEVEMLRRELKDLKGGTGAEERRVNSTQPNSGSICAREQKPLIQPKINGHHILDTGPAESLNGNESRSTVLPTPSERTPTITPMSSPSPANPSANGLSPCPSPVLPHRQNDSLSLQASYQAAINQRFHATRHRFQANLESEACGTAGPTLHSPRDLSPCIMTLPDHSQSREPACSSVPQALNRVSSGSGPAKQLPPSSSSPIGSDHHSSAHSGICSPTIPRSERGIPPPIPPKKPGLANAPPSPAILRAAHFLSAGCGRISTSDSTKELDMVVSSTG</sequence>
<evidence type="ECO:0000256" key="3">
    <source>
        <dbReference type="ARBA" id="ARBA00022490"/>
    </source>
</evidence>
<dbReference type="PANTHER" id="PTHR23166">
    <property type="entry name" value="FILAMIN/GPBP-INTERACTING PROTEIN"/>
    <property type="match status" value="1"/>
</dbReference>
<evidence type="ECO:0000256" key="6">
    <source>
        <dbReference type="ARBA" id="ARBA00023273"/>
    </source>
</evidence>
<dbReference type="GeneID" id="115815226"/>
<dbReference type="InterPro" id="IPR019131">
    <property type="entry name" value="Cortactin-binding_p2_N"/>
</dbReference>
<evidence type="ECO:0000259" key="8">
    <source>
        <dbReference type="Pfam" id="PF09727"/>
    </source>
</evidence>
<dbReference type="Pfam" id="PF09727">
    <property type="entry name" value="CortBP2"/>
    <property type="match status" value="1"/>
</dbReference>
<dbReference type="AlphaFoldDB" id="A0A6J2VM48"/>
<keyword evidence="4" id="KW-0597">Phosphoprotein</keyword>
<keyword evidence="6" id="KW-0966">Cell projection</keyword>
<dbReference type="InParanoid" id="A0A6J2VM48"/>
<proteinExistence type="predicted"/>
<evidence type="ECO:0000256" key="4">
    <source>
        <dbReference type="ARBA" id="ARBA00022553"/>
    </source>
</evidence>
<name>A0A6J2VM48_CHACN</name>
<comment type="subcellular location">
    <subcellularLocation>
        <location evidence="1">Cell projection</location>
    </subcellularLocation>
    <subcellularLocation>
        <location evidence="2">Cytoplasm</location>
    </subcellularLocation>
</comment>
<feature type="domain" description="Cortactin-binding protein-2 N-terminal" evidence="8">
    <location>
        <begin position="14"/>
        <end position="198"/>
    </location>
</feature>
<evidence type="ECO:0000256" key="5">
    <source>
        <dbReference type="ARBA" id="ARBA00023054"/>
    </source>
</evidence>
<evidence type="ECO:0000256" key="2">
    <source>
        <dbReference type="ARBA" id="ARBA00004496"/>
    </source>
</evidence>
<dbReference type="OrthoDB" id="6021133at2759"/>
<feature type="compositionally biased region" description="Low complexity" evidence="7">
    <location>
        <begin position="352"/>
        <end position="371"/>
    </location>
</feature>
<reference evidence="10" key="1">
    <citation type="submission" date="2025-08" db="UniProtKB">
        <authorList>
            <consortium name="RefSeq"/>
        </authorList>
    </citation>
    <scope>IDENTIFICATION</scope>
</reference>
<dbReference type="Proteomes" id="UP000504632">
    <property type="component" value="Chromosome 6"/>
</dbReference>
<dbReference type="GO" id="GO:0005737">
    <property type="term" value="C:cytoplasm"/>
    <property type="evidence" value="ECO:0007669"/>
    <property type="project" value="UniProtKB-SubCell"/>
</dbReference>
<protein>
    <submittedName>
        <fullName evidence="10">CTTNBP2 N-terminal-like protein</fullName>
    </submittedName>
</protein>
<organism evidence="9 10">
    <name type="scientific">Chanos chanos</name>
    <name type="common">Milkfish</name>
    <name type="synonym">Mugil chanos</name>
    <dbReference type="NCBI Taxonomy" id="29144"/>
    <lineage>
        <taxon>Eukaryota</taxon>
        <taxon>Metazoa</taxon>
        <taxon>Chordata</taxon>
        <taxon>Craniata</taxon>
        <taxon>Vertebrata</taxon>
        <taxon>Euteleostomi</taxon>
        <taxon>Actinopterygii</taxon>
        <taxon>Neopterygii</taxon>
        <taxon>Teleostei</taxon>
        <taxon>Ostariophysi</taxon>
        <taxon>Gonorynchiformes</taxon>
        <taxon>Chanidae</taxon>
        <taxon>Chanos</taxon>
    </lineage>
</organism>
<gene>
    <name evidence="10" type="primary">cttnbp2nla</name>
</gene>
<evidence type="ECO:0000313" key="10">
    <source>
        <dbReference type="RefSeq" id="XP_030634045.1"/>
    </source>
</evidence>
<feature type="region of interest" description="Disordered" evidence="7">
    <location>
        <begin position="327"/>
        <end position="371"/>
    </location>
</feature>
<feature type="region of interest" description="Disordered" evidence="7">
    <location>
        <begin position="288"/>
        <end position="307"/>
    </location>
</feature>
<evidence type="ECO:0000313" key="9">
    <source>
        <dbReference type="Proteomes" id="UP000504632"/>
    </source>
</evidence>
<feature type="region of interest" description="Disordered" evidence="7">
    <location>
        <begin position="433"/>
        <end position="517"/>
    </location>
</feature>
<accession>A0A6J2VM48</accession>
<dbReference type="PANTHER" id="PTHR23166:SF9">
    <property type="entry name" value="CTTNBP2 N-TERMINAL-LIKE PROTEIN"/>
    <property type="match status" value="1"/>
</dbReference>
<evidence type="ECO:0000256" key="1">
    <source>
        <dbReference type="ARBA" id="ARBA00004316"/>
    </source>
</evidence>
<feature type="compositionally biased region" description="Polar residues" evidence="7">
    <location>
        <begin position="335"/>
        <end position="351"/>
    </location>
</feature>
<keyword evidence="9" id="KW-1185">Reference proteome</keyword>
<dbReference type="RefSeq" id="XP_030634045.1">
    <property type="nucleotide sequence ID" value="XM_030778185.1"/>
</dbReference>
<dbReference type="GO" id="GO:0042995">
    <property type="term" value="C:cell projection"/>
    <property type="evidence" value="ECO:0007669"/>
    <property type="project" value="UniProtKB-SubCell"/>
</dbReference>
<keyword evidence="5" id="KW-0175">Coiled coil</keyword>
<feature type="compositionally biased region" description="Polar residues" evidence="7">
    <location>
        <begin position="450"/>
        <end position="462"/>
    </location>
</feature>
<dbReference type="InterPro" id="IPR050719">
    <property type="entry name" value="Cortactin-Actin_Reg"/>
</dbReference>
<feature type="compositionally biased region" description="Basic and acidic residues" evidence="7">
    <location>
        <begin position="288"/>
        <end position="298"/>
    </location>
</feature>
<dbReference type="FunCoup" id="A0A6J2VM48">
    <property type="interactions" value="175"/>
</dbReference>
<keyword evidence="3" id="KW-0963">Cytoplasm</keyword>
<dbReference type="CTD" id="100534706"/>
<evidence type="ECO:0000256" key="7">
    <source>
        <dbReference type="SAM" id="MobiDB-lite"/>
    </source>
</evidence>